<feature type="coiled-coil region" evidence="8">
    <location>
        <begin position="1191"/>
        <end position="1256"/>
    </location>
</feature>
<evidence type="ECO:0000256" key="7">
    <source>
        <dbReference type="ARBA" id="ARBA00023212"/>
    </source>
</evidence>
<feature type="compositionally biased region" description="Polar residues" evidence="9">
    <location>
        <begin position="256"/>
        <end position="271"/>
    </location>
</feature>
<dbReference type="Gene3D" id="2.30.30.190">
    <property type="entry name" value="CAP Gly-rich-like domain"/>
    <property type="match status" value="1"/>
</dbReference>
<dbReference type="EMBL" id="CAWUHB010000002">
    <property type="protein sequence ID" value="CAK7209532.1"/>
    <property type="molecule type" value="Genomic_DNA"/>
</dbReference>
<keyword evidence="6 8" id="KW-0175">Coiled coil</keyword>
<feature type="compositionally biased region" description="Gly residues" evidence="9">
    <location>
        <begin position="1267"/>
        <end position="1285"/>
    </location>
</feature>
<organism evidence="11 12">
    <name type="scientific">Sporothrix curviconia</name>
    <dbReference type="NCBI Taxonomy" id="1260050"/>
    <lineage>
        <taxon>Eukaryota</taxon>
        <taxon>Fungi</taxon>
        <taxon>Dikarya</taxon>
        <taxon>Ascomycota</taxon>
        <taxon>Pezizomycotina</taxon>
        <taxon>Sordariomycetes</taxon>
        <taxon>Sordariomycetidae</taxon>
        <taxon>Ophiostomatales</taxon>
        <taxon>Ophiostomataceae</taxon>
        <taxon>Sporothrix</taxon>
    </lineage>
</organism>
<evidence type="ECO:0000256" key="5">
    <source>
        <dbReference type="ARBA" id="ARBA00023017"/>
    </source>
</evidence>
<evidence type="ECO:0000256" key="6">
    <source>
        <dbReference type="ARBA" id="ARBA00023054"/>
    </source>
</evidence>
<feature type="region of interest" description="Disordered" evidence="9">
    <location>
        <begin position="74"/>
        <end position="390"/>
    </location>
</feature>
<feature type="compositionally biased region" description="Polar residues" evidence="9">
    <location>
        <begin position="144"/>
        <end position="171"/>
    </location>
</feature>
<feature type="region of interest" description="Disordered" evidence="9">
    <location>
        <begin position="1469"/>
        <end position="1526"/>
    </location>
</feature>
<evidence type="ECO:0000256" key="9">
    <source>
        <dbReference type="SAM" id="MobiDB-lite"/>
    </source>
</evidence>
<accession>A0ABP0AQI3</accession>
<keyword evidence="5" id="KW-0243">Dynein</keyword>
<evidence type="ECO:0000256" key="2">
    <source>
        <dbReference type="ARBA" id="ARBA00011010"/>
    </source>
</evidence>
<evidence type="ECO:0000256" key="3">
    <source>
        <dbReference type="ARBA" id="ARBA00022490"/>
    </source>
</evidence>
<gene>
    <name evidence="11" type="ORF">SCUCBS95973_000472</name>
</gene>
<evidence type="ECO:0000256" key="8">
    <source>
        <dbReference type="SAM" id="Coils"/>
    </source>
</evidence>
<feature type="compositionally biased region" description="Pro residues" evidence="9">
    <location>
        <begin position="102"/>
        <end position="115"/>
    </location>
</feature>
<dbReference type="PROSITE" id="PS00845">
    <property type="entry name" value="CAP_GLY_1"/>
    <property type="match status" value="1"/>
</dbReference>
<protein>
    <recommendedName>
        <fullName evidence="10">CAP-Gly domain-containing protein</fullName>
    </recommendedName>
</protein>
<keyword evidence="7" id="KW-0206">Cytoskeleton</keyword>
<proteinExistence type="inferred from homology"/>
<dbReference type="InterPro" id="IPR036859">
    <property type="entry name" value="CAP-Gly_dom_sf"/>
</dbReference>
<evidence type="ECO:0000313" key="12">
    <source>
        <dbReference type="Proteomes" id="UP001642405"/>
    </source>
</evidence>
<dbReference type="SUPFAM" id="SSF74924">
    <property type="entry name" value="Cap-Gly domain"/>
    <property type="match status" value="1"/>
</dbReference>
<sequence>MEPAVGHIVQLQDGTRGIIRFAGQPHFAPGDWVGVELESAIGKNDGSVQGERYFDCAMGHGMFLRPRAVTVIGMAGNDNGGGDNDDEDDEDEEDDEAEEPAAPAPPPPRQQPPPRTTAAASRPSVGAAAGTAARRTTAGGRPSSVYTSTSAGSRASMSGDPSLTKRMSLNAPSPSPVSRSRPSSIARSPTKSPTKQIGTGPSSTATSRTGTPSNTGAGAGSRLSSATARPRPSVGASRTSMGPPPVPATRGGRLSATGTGAVRSTSTTQPRLGTMRPGLSSTAPRVGSRPSSVRIASGDSGNESSGSRPGSTRPTRGSIDGRIMSPNKNSDDEILSPQPKSPVQSRAAALERLTSGAPKAAAAAASARPSAAGAGNSTSTARPVASNAAAQREIEDLKAKLRVLERKRLEDRDKLKQLDKLNADCDKYQGIIQKIQAKYQPQQQENNDLRKQLKEAEALLESVETMQAEHDSAMELATLDREMAEETAEVYKAELDAVKLKNEELELEVEVLRGENAEFTQGMTPEEKASASWLQMERTNERLREALLRLRDITQQQEEELRDELKVLEEDVKELTAVKEQHELTKEKLSQTETVVEDLRQQLDAAQAADDMIMDLTERNMSQAEQVEELKAVIEDLENLKEINDELEINHVQNEREMQEEIDFKAAVIQEQARRAGQQEEKLEEMEYGLTRFREVVTSLQNDLEDMRASHAVTENESEQLNSRSRAIMDLNMKLQLSAAKAQVKTIDLELRRMEAQEAEQHLEIVKLFLPDSYQQTDRNSVLALLRFRRLAFKANLLNGFVRERINQPAHPDHEDDVFVGCDVVDKLTWVAAMCDRFVGAISRCSTEQFARFDGALYELEPVERALNAWIDGLRRDELKEKACADELQRSIALMSHLAEVHLSLAAMQQPGAKNGQADGATINVFNNNNNNSSASIGNDDEDDDGRDLEGFADNLHMRAVLMQSHLESASIALHTARGMVQRIIPPTGDDDDAAQYFARRAEAAISQTRSAKVVAGKAVRALEELKSRSLSLMPDTLEAFEQCEAASRGLADLARRMGLDLFALLQEEGRTEPYTYAEVQTVVHNATQAIARGVSSSNSSSSDGGSGEDLFATYLGKLRAVASQVSDVAALSGDLSQTLEFDKPTAPWIVRGQEIKASKTVPVDAEEELRRLREDHAEARRAITRRDNDLGTAQLKIETLESKMRDAQNKASVIAELERSMAAEQVFTKQLKEDIEKQDRELKSLEAERDRWKKIASNTSLLAGVGDDGSGEGATDGSRGGAGGNAAAARHSKERAVATAREMEALKSEIASLQAVVRYLREDSRRARLTEQSNHAWLAEPLLPKTKRQKQNLQNLQNQQQQPTAAMRAQAVAAEARDVLGELVKMASAANVYDLGAQLPADRLAWRPARSSPRYHAAKLAEDYAAWKGWEASVARKARDVRSGAAVAAGAGGAGADFVSSKRLARKQHAAMARQQQTRLPGDSGDDEAAANKENNPAGGVRVAGEGTQSWWRRQVHTDDPVYRA</sequence>
<name>A0ABP0AQI3_9PEZI</name>
<keyword evidence="3" id="KW-0963">Cytoplasm</keyword>
<dbReference type="InterPro" id="IPR000938">
    <property type="entry name" value="CAP-Gly_domain"/>
</dbReference>
<feature type="domain" description="CAP-Gly" evidence="10">
    <location>
        <begin position="23"/>
        <end position="65"/>
    </location>
</feature>
<dbReference type="InterPro" id="IPR022157">
    <property type="entry name" value="Dynactin"/>
</dbReference>
<evidence type="ECO:0000259" key="10">
    <source>
        <dbReference type="PROSITE" id="PS50245"/>
    </source>
</evidence>
<comment type="caution">
    <text evidence="11">The sequence shown here is derived from an EMBL/GenBank/DDBJ whole genome shotgun (WGS) entry which is preliminary data.</text>
</comment>
<feature type="compositionally biased region" description="Polar residues" evidence="9">
    <location>
        <begin position="190"/>
        <end position="227"/>
    </location>
</feature>
<comment type="subcellular location">
    <subcellularLocation>
        <location evidence="1">Cytoplasm</location>
        <location evidence="1">Cytoskeleton</location>
    </subcellularLocation>
</comment>
<dbReference type="PROSITE" id="PS50245">
    <property type="entry name" value="CAP_GLY_2"/>
    <property type="match status" value="1"/>
</dbReference>
<feature type="compositionally biased region" description="Low complexity" evidence="9">
    <location>
        <begin position="176"/>
        <end position="189"/>
    </location>
</feature>
<keyword evidence="12" id="KW-1185">Reference proteome</keyword>
<feature type="coiled-coil region" evidence="8">
    <location>
        <begin position="1297"/>
        <end position="1324"/>
    </location>
</feature>
<feature type="region of interest" description="Disordered" evidence="9">
    <location>
        <begin position="1262"/>
        <end position="1294"/>
    </location>
</feature>
<comment type="similarity">
    <text evidence="2">Belongs to the dynactin 150 kDa subunit family.</text>
</comment>
<evidence type="ECO:0000256" key="1">
    <source>
        <dbReference type="ARBA" id="ARBA00004245"/>
    </source>
</evidence>
<reference evidence="11 12" key="1">
    <citation type="submission" date="2024-01" db="EMBL/GenBank/DDBJ databases">
        <authorList>
            <person name="Allen C."/>
            <person name="Tagirdzhanova G."/>
        </authorList>
    </citation>
    <scope>NUCLEOTIDE SEQUENCE [LARGE SCALE GENOMIC DNA]</scope>
</reference>
<evidence type="ECO:0000313" key="11">
    <source>
        <dbReference type="EMBL" id="CAK7209532.1"/>
    </source>
</evidence>
<feature type="compositionally biased region" description="Acidic residues" evidence="9">
    <location>
        <begin position="83"/>
        <end position="99"/>
    </location>
</feature>
<feature type="compositionally biased region" description="Polar residues" evidence="9">
    <location>
        <begin position="299"/>
        <end position="315"/>
    </location>
</feature>
<dbReference type="SMART" id="SM01052">
    <property type="entry name" value="CAP_GLY"/>
    <property type="match status" value="1"/>
</dbReference>
<dbReference type="PANTHER" id="PTHR18916">
    <property type="entry name" value="DYNACTIN 1-RELATED MICROTUBULE-BINDING"/>
    <property type="match status" value="1"/>
</dbReference>
<feature type="compositionally biased region" description="Low complexity" evidence="9">
    <location>
        <begin position="355"/>
        <end position="381"/>
    </location>
</feature>
<dbReference type="Pfam" id="PF12455">
    <property type="entry name" value="Dynactin"/>
    <property type="match status" value="2"/>
</dbReference>
<feature type="compositionally biased region" description="Basic and acidic residues" evidence="9">
    <location>
        <begin position="1517"/>
        <end position="1526"/>
    </location>
</feature>
<evidence type="ECO:0000256" key="4">
    <source>
        <dbReference type="ARBA" id="ARBA00022701"/>
    </source>
</evidence>
<feature type="compositionally biased region" description="Low complexity" evidence="9">
    <location>
        <begin position="116"/>
        <end position="141"/>
    </location>
</feature>
<dbReference type="Proteomes" id="UP001642405">
    <property type="component" value="Unassembled WGS sequence"/>
</dbReference>
<keyword evidence="4" id="KW-0493">Microtubule</keyword>
<dbReference type="Pfam" id="PF01302">
    <property type="entry name" value="CAP_GLY"/>
    <property type="match status" value="1"/>
</dbReference>
<feature type="region of interest" description="Disordered" evidence="9">
    <location>
        <begin position="912"/>
        <end position="946"/>
    </location>
</feature>